<dbReference type="InterPro" id="IPR037850">
    <property type="entry name" value="RBBP5/Swd1"/>
</dbReference>
<dbReference type="RefSeq" id="XP_009049361.1">
    <property type="nucleotide sequence ID" value="XM_009051113.1"/>
</dbReference>
<dbReference type="AlphaFoldDB" id="V4B112"/>
<evidence type="ECO:0000256" key="1">
    <source>
        <dbReference type="ARBA" id="ARBA00004123"/>
    </source>
</evidence>
<name>V4B112_LOTGI</name>
<accession>V4B112</accession>
<keyword evidence="3" id="KW-0677">Repeat</keyword>
<comment type="subcellular location">
    <subcellularLocation>
        <location evidence="1">Nucleus</location>
    </subcellularLocation>
</comment>
<evidence type="ECO:0000256" key="5">
    <source>
        <dbReference type="SAM" id="MobiDB-lite"/>
    </source>
</evidence>
<dbReference type="InterPro" id="IPR036322">
    <property type="entry name" value="WD40_repeat_dom_sf"/>
</dbReference>
<dbReference type="OMA" id="RNAVYCS"/>
<dbReference type="CTD" id="20230875"/>
<dbReference type="PANTHER" id="PTHR44040:SF1">
    <property type="entry name" value="RETINOBLASTOMA-BINDING PROTEIN 5"/>
    <property type="match status" value="1"/>
</dbReference>
<dbReference type="STRING" id="225164.V4B112"/>
<feature type="region of interest" description="Disordered" evidence="5">
    <location>
        <begin position="76"/>
        <end position="108"/>
    </location>
</feature>
<dbReference type="PANTHER" id="PTHR44040">
    <property type="entry name" value="RETINOBLASTOMA-BINDING PROTEIN 5"/>
    <property type="match status" value="1"/>
</dbReference>
<dbReference type="HOGENOM" id="CLU_1673632_0_0_1"/>
<feature type="compositionally biased region" description="Acidic residues" evidence="5">
    <location>
        <begin position="76"/>
        <end position="92"/>
    </location>
</feature>
<evidence type="ECO:0000256" key="2">
    <source>
        <dbReference type="ARBA" id="ARBA00022574"/>
    </source>
</evidence>
<dbReference type="GO" id="GO:0048188">
    <property type="term" value="C:Set1C/COMPASS complex"/>
    <property type="evidence" value="ECO:0007669"/>
    <property type="project" value="InterPro"/>
</dbReference>
<keyword evidence="4" id="KW-0539">Nucleus</keyword>
<keyword evidence="2" id="KW-0853">WD repeat</keyword>
<proteinExistence type="predicted"/>
<dbReference type="GeneID" id="20230875"/>
<protein>
    <recommendedName>
        <fullName evidence="8">Retinoblastoma-binding protein 5</fullName>
    </recommendedName>
</protein>
<evidence type="ECO:0000313" key="6">
    <source>
        <dbReference type="EMBL" id="ESO99921.1"/>
    </source>
</evidence>
<dbReference type="Proteomes" id="UP000030746">
    <property type="component" value="Unassembled WGS sequence"/>
</dbReference>
<gene>
    <name evidence="6" type="ORF">LOTGIDRAFT_112693</name>
</gene>
<sequence>GSARQHSLYIWEKGVGNLVKILHGTKGELLLDVVWHPVRPIIVSISSGLVSIWAQNQVENWSAFAPDFKELDENVEYEERESEFDLEDEDKEKEENANGKEEEEVDVDVTTVEPIQAFVSSDEESEDGDALLYLHVSPEIEEPEEGWPVPTDVVSYLP</sequence>
<evidence type="ECO:0000256" key="3">
    <source>
        <dbReference type="ARBA" id="ARBA00022737"/>
    </source>
</evidence>
<evidence type="ECO:0008006" key="8">
    <source>
        <dbReference type="Google" id="ProtNLM"/>
    </source>
</evidence>
<organism evidence="6 7">
    <name type="scientific">Lottia gigantea</name>
    <name type="common">Giant owl limpet</name>
    <dbReference type="NCBI Taxonomy" id="225164"/>
    <lineage>
        <taxon>Eukaryota</taxon>
        <taxon>Metazoa</taxon>
        <taxon>Spiralia</taxon>
        <taxon>Lophotrochozoa</taxon>
        <taxon>Mollusca</taxon>
        <taxon>Gastropoda</taxon>
        <taxon>Patellogastropoda</taxon>
        <taxon>Lottioidea</taxon>
        <taxon>Lottiidae</taxon>
        <taxon>Lottia</taxon>
    </lineage>
</organism>
<feature type="non-terminal residue" evidence="6">
    <location>
        <position position="1"/>
    </location>
</feature>
<dbReference type="OrthoDB" id="196858at2759"/>
<dbReference type="KEGG" id="lgi:LOTGIDRAFT_112693"/>
<dbReference type="SUPFAM" id="SSF50978">
    <property type="entry name" value="WD40 repeat-like"/>
    <property type="match status" value="1"/>
</dbReference>
<keyword evidence="7" id="KW-1185">Reference proteome</keyword>
<reference evidence="6 7" key="1">
    <citation type="journal article" date="2013" name="Nature">
        <title>Insights into bilaterian evolution from three spiralian genomes.</title>
        <authorList>
            <person name="Simakov O."/>
            <person name="Marletaz F."/>
            <person name="Cho S.J."/>
            <person name="Edsinger-Gonzales E."/>
            <person name="Havlak P."/>
            <person name="Hellsten U."/>
            <person name="Kuo D.H."/>
            <person name="Larsson T."/>
            <person name="Lv J."/>
            <person name="Arendt D."/>
            <person name="Savage R."/>
            <person name="Osoegawa K."/>
            <person name="de Jong P."/>
            <person name="Grimwood J."/>
            <person name="Chapman J.A."/>
            <person name="Shapiro H."/>
            <person name="Aerts A."/>
            <person name="Otillar R.P."/>
            <person name="Terry A.Y."/>
            <person name="Boore J.L."/>
            <person name="Grigoriev I.V."/>
            <person name="Lindberg D.R."/>
            <person name="Seaver E.C."/>
            <person name="Weisblat D.A."/>
            <person name="Putnam N.H."/>
            <person name="Rokhsar D.S."/>
        </authorList>
    </citation>
    <scope>NUCLEOTIDE SEQUENCE [LARGE SCALE GENOMIC DNA]</scope>
</reference>
<dbReference type="EMBL" id="KB200869">
    <property type="protein sequence ID" value="ESO99921.1"/>
    <property type="molecule type" value="Genomic_DNA"/>
</dbReference>
<evidence type="ECO:0000313" key="7">
    <source>
        <dbReference type="Proteomes" id="UP000030746"/>
    </source>
</evidence>
<evidence type="ECO:0000256" key="4">
    <source>
        <dbReference type="ARBA" id="ARBA00023242"/>
    </source>
</evidence>